<sequence length="427" mass="45894">MTAPHAIALGRTIAEKTPLGFGAGSAAAAGELITDETDAGLVTIAGTGTGKGVSQVIPTALTYPGSMVIMDVKGEISAVTARARRAMGQKVITLDPFGPRTDALNPMEAIDPLSDDAYDQCKRIAKLIGPGMPAHADPFWDDMAEQIIAGTLLFLATHIRRPDRSLSLLHRMWGVADHLEEMLAAMRSCDLHGGAMIAGARAYADAPDKTGASILTSVRGHIAFLASERSSRSLKGGWGLLKQIRENEPMTIYLRVPPNMLQSHKSLLRVWLGTILNTVTERKVRPAVPDLFLVDEAATLGYLDELLTAASLLRGYGLRTWTFWQSVGQIDALYGPRGAEILDNAGTLSMFGAANASAANNLAYLTGYQGKILGMPKSEQVIVRQGDEPMRASKLNYLGDRAYKGRFDPNPFHARTRAVDRSDEVAA</sequence>
<dbReference type="eggNOG" id="COG3505">
    <property type="taxonomic scope" value="Bacteria"/>
</dbReference>
<dbReference type="InterPro" id="IPR003688">
    <property type="entry name" value="TraG/VirD4"/>
</dbReference>
<evidence type="ECO:0000256" key="4">
    <source>
        <dbReference type="ARBA" id="ARBA00022692"/>
    </source>
</evidence>
<dbReference type="InterPro" id="IPR027417">
    <property type="entry name" value="P-loop_NTPase"/>
</dbReference>
<reference evidence="7 8" key="1">
    <citation type="submission" date="2014-01" db="EMBL/GenBank/DDBJ databases">
        <title>Roseivivax halodurans JCM 10272 Genome Sequencing.</title>
        <authorList>
            <person name="Lai Q."/>
            <person name="Li G."/>
            <person name="Shao Z."/>
        </authorList>
    </citation>
    <scope>NUCLEOTIDE SEQUENCE [LARGE SCALE GENOMIC DNA]</scope>
    <source>
        <strain evidence="7 8">JCM 10272</strain>
    </source>
</reference>
<keyword evidence="5" id="KW-1133">Transmembrane helix</keyword>
<dbReference type="STRING" id="1449350.OCH239_09380"/>
<dbReference type="OrthoDB" id="9759295at2"/>
<dbReference type="AlphaFoldDB" id="X7EEL7"/>
<dbReference type="PANTHER" id="PTHR37937:SF1">
    <property type="entry name" value="CONJUGATIVE TRANSFER: DNA TRANSPORT"/>
    <property type="match status" value="1"/>
</dbReference>
<comment type="subcellular location">
    <subcellularLocation>
        <location evidence="1">Cell membrane</location>
        <topology evidence="1">Multi-pass membrane protein</topology>
    </subcellularLocation>
</comment>
<dbReference type="EMBL" id="JALZ01000021">
    <property type="protein sequence ID" value="ETX13661.1"/>
    <property type="molecule type" value="Genomic_DNA"/>
</dbReference>
<keyword evidence="6" id="KW-0472">Membrane</keyword>
<comment type="similarity">
    <text evidence="2">Belongs to the VirD4/TraG family.</text>
</comment>
<evidence type="ECO:0000256" key="6">
    <source>
        <dbReference type="ARBA" id="ARBA00023136"/>
    </source>
</evidence>
<dbReference type="GO" id="GO:0005886">
    <property type="term" value="C:plasma membrane"/>
    <property type="evidence" value="ECO:0007669"/>
    <property type="project" value="UniProtKB-SubCell"/>
</dbReference>
<protein>
    <recommendedName>
        <fullName evidence="9">Conjugal transfer protein TraG</fullName>
    </recommendedName>
</protein>
<dbReference type="Proteomes" id="UP000022447">
    <property type="component" value="Unassembled WGS sequence"/>
</dbReference>
<evidence type="ECO:0000313" key="8">
    <source>
        <dbReference type="Proteomes" id="UP000022447"/>
    </source>
</evidence>
<proteinExistence type="inferred from homology"/>
<comment type="caution">
    <text evidence="7">The sequence shown here is derived from an EMBL/GenBank/DDBJ whole genome shotgun (WGS) entry which is preliminary data.</text>
</comment>
<dbReference type="RefSeq" id="WP_037264636.1">
    <property type="nucleotide sequence ID" value="NZ_JALZ01000021.1"/>
</dbReference>
<evidence type="ECO:0000256" key="5">
    <source>
        <dbReference type="ARBA" id="ARBA00022989"/>
    </source>
</evidence>
<gene>
    <name evidence="7" type="ORF">OCH239_09380</name>
</gene>
<evidence type="ECO:0000313" key="7">
    <source>
        <dbReference type="EMBL" id="ETX13661.1"/>
    </source>
</evidence>
<dbReference type="Pfam" id="PF02534">
    <property type="entry name" value="T4SS-DNA_transf"/>
    <property type="match status" value="1"/>
</dbReference>
<dbReference type="Gene3D" id="3.40.50.300">
    <property type="entry name" value="P-loop containing nucleotide triphosphate hydrolases"/>
    <property type="match status" value="1"/>
</dbReference>
<dbReference type="PANTHER" id="PTHR37937">
    <property type="entry name" value="CONJUGATIVE TRANSFER: DNA TRANSPORT"/>
    <property type="match status" value="1"/>
</dbReference>
<dbReference type="SUPFAM" id="SSF52540">
    <property type="entry name" value="P-loop containing nucleoside triphosphate hydrolases"/>
    <property type="match status" value="1"/>
</dbReference>
<keyword evidence="3" id="KW-1003">Cell membrane</keyword>
<evidence type="ECO:0008006" key="9">
    <source>
        <dbReference type="Google" id="ProtNLM"/>
    </source>
</evidence>
<evidence type="ECO:0000256" key="3">
    <source>
        <dbReference type="ARBA" id="ARBA00022475"/>
    </source>
</evidence>
<name>X7EEL7_9RHOB</name>
<evidence type="ECO:0000256" key="1">
    <source>
        <dbReference type="ARBA" id="ARBA00004651"/>
    </source>
</evidence>
<keyword evidence="8" id="KW-1185">Reference proteome</keyword>
<organism evidence="7 8">
    <name type="scientific">Roseivivax halodurans JCM 10272</name>
    <dbReference type="NCBI Taxonomy" id="1449350"/>
    <lineage>
        <taxon>Bacteria</taxon>
        <taxon>Pseudomonadati</taxon>
        <taxon>Pseudomonadota</taxon>
        <taxon>Alphaproteobacteria</taxon>
        <taxon>Rhodobacterales</taxon>
        <taxon>Roseobacteraceae</taxon>
        <taxon>Roseivivax</taxon>
    </lineage>
</organism>
<accession>X7EEL7</accession>
<dbReference type="InterPro" id="IPR051539">
    <property type="entry name" value="T4SS-coupling_protein"/>
</dbReference>
<evidence type="ECO:0000256" key="2">
    <source>
        <dbReference type="ARBA" id="ARBA00008806"/>
    </source>
</evidence>
<dbReference type="CDD" id="cd01127">
    <property type="entry name" value="TrwB_TraG_TraD_VirD4"/>
    <property type="match status" value="1"/>
</dbReference>
<keyword evidence="4" id="KW-0812">Transmembrane</keyword>